<dbReference type="Proteomes" id="UP000321249">
    <property type="component" value="Unassembled WGS sequence"/>
</dbReference>
<dbReference type="InterPro" id="IPR036571">
    <property type="entry name" value="MECDP_synthase_sf"/>
</dbReference>
<feature type="binding site" evidence="14">
    <location>
        <position position="233"/>
    </location>
    <ligand>
        <name>a divalent metal cation</name>
        <dbReference type="ChEBI" id="CHEBI:60240"/>
    </ligand>
</feature>
<comment type="caution">
    <text evidence="14">Lacks conserved residue(s) required for the propagation of feature annotation.</text>
</comment>
<evidence type="ECO:0000259" key="15">
    <source>
        <dbReference type="Pfam" id="PF02542"/>
    </source>
</evidence>
<feature type="binding site" evidence="14">
    <location>
        <position position="235"/>
    </location>
    <ligand>
        <name>a divalent metal cation</name>
        <dbReference type="ChEBI" id="CHEBI:60240"/>
    </ligand>
</feature>
<keyword evidence="10 14" id="KW-0479">Metal-binding</keyword>
<comment type="pathway">
    <text evidence="4 14">Isoprenoid biosynthesis; isopentenyl diphosphate biosynthesis via DXP pathway; isopentenyl diphosphate from 1-deoxy-D-xylulose 5-phosphate: step 4/6.</text>
</comment>
<dbReference type="NCBIfam" id="TIGR00453">
    <property type="entry name" value="ispD"/>
    <property type="match status" value="1"/>
</dbReference>
<dbReference type="EC" id="2.7.7.60" evidence="14"/>
<dbReference type="InterPro" id="IPR001228">
    <property type="entry name" value="IspD"/>
</dbReference>
<dbReference type="FunFam" id="3.30.1330.50:FF:000003">
    <property type="entry name" value="2-C-methyl-D-erythritol 2,4-cyclodiphosphate synthase"/>
    <property type="match status" value="1"/>
</dbReference>
<dbReference type="HAMAP" id="MF_00107">
    <property type="entry name" value="IspF"/>
    <property type="match status" value="1"/>
</dbReference>
<feature type="region of interest" description="2-C-methyl-D-erythritol 4-phosphate cytidylyltransferase" evidence="14">
    <location>
        <begin position="1"/>
        <end position="227"/>
    </location>
</feature>
<comment type="catalytic activity">
    <reaction evidence="2 14">
        <text>2-C-methyl-D-erythritol 4-phosphate + CTP + H(+) = 4-CDP-2-C-methyl-D-erythritol + diphosphate</text>
        <dbReference type="Rhea" id="RHEA:13429"/>
        <dbReference type="ChEBI" id="CHEBI:15378"/>
        <dbReference type="ChEBI" id="CHEBI:33019"/>
        <dbReference type="ChEBI" id="CHEBI:37563"/>
        <dbReference type="ChEBI" id="CHEBI:57823"/>
        <dbReference type="ChEBI" id="CHEBI:58262"/>
        <dbReference type="EC" id="2.7.7.60"/>
    </reaction>
</comment>
<dbReference type="PROSITE" id="PS01350">
    <property type="entry name" value="ISPF"/>
    <property type="match status" value="1"/>
</dbReference>
<keyword evidence="8 14" id="KW-0808">Transferase</keyword>
<feature type="site" description="Positions MEP for the nucleophilic attack" evidence="14">
    <location>
        <position position="152"/>
    </location>
</feature>
<reference evidence="16 17" key="1">
    <citation type="journal article" date="2015" name="J. Microbiol.">
        <title>Sphingosinicella ginsenosidimutans sp. nov., with ginsenoside converting activity.</title>
        <authorList>
            <person name="Kim J.K."/>
            <person name="Kang M.S."/>
            <person name="Park S.C."/>
            <person name="Kim K.M."/>
            <person name="Choi K."/>
            <person name="Yoon M.H."/>
            <person name="Im W.T."/>
        </authorList>
    </citation>
    <scope>NUCLEOTIDE SEQUENCE [LARGE SCALE GENOMIC DNA]</scope>
    <source>
        <strain evidence="16 17">BS-11</strain>
    </source>
</reference>
<evidence type="ECO:0000256" key="9">
    <source>
        <dbReference type="ARBA" id="ARBA00022695"/>
    </source>
</evidence>
<evidence type="ECO:0000313" key="17">
    <source>
        <dbReference type="Proteomes" id="UP000321249"/>
    </source>
</evidence>
<dbReference type="GO" id="GO:0046872">
    <property type="term" value="F:metal ion binding"/>
    <property type="evidence" value="ECO:0007669"/>
    <property type="project" value="UniProtKB-KW"/>
</dbReference>
<comment type="catalytic activity">
    <reaction evidence="1 14">
        <text>4-CDP-2-C-methyl-D-erythritol 2-phosphate = 2-C-methyl-D-erythritol 2,4-cyclic diphosphate + CMP</text>
        <dbReference type="Rhea" id="RHEA:23864"/>
        <dbReference type="ChEBI" id="CHEBI:57919"/>
        <dbReference type="ChEBI" id="CHEBI:58483"/>
        <dbReference type="ChEBI" id="CHEBI:60377"/>
        <dbReference type="EC" id="4.6.1.12"/>
    </reaction>
</comment>
<dbReference type="GO" id="GO:0050518">
    <property type="term" value="F:2-C-methyl-D-erythritol 4-phosphate cytidylyltransferase activity"/>
    <property type="evidence" value="ECO:0007669"/>
    <property type="project" value="UniProtKB-UniRule"/>
</dbReference>
<evidence type="ECO:0000256" key="14">
    <source>
        <dbReference type="HAMAP-Rule" id="MF_01520"/>
    </source>
</evidence>
<dbReference type="PANTHER" id="PTHR43181">
    <property type="entry name" value="2-C-METHYL-D-ERYTHRITOL 2,4-CYCLODIPHOSPHATE SYNTHASE, CHLOROPLASTIC"/>
    <property type="match status" value="1"/>
</dbReference>
<dbReference type="GO" id="GO:0008685">
    <property type="term" value="F:2-C-methyl-D-erythritol 2,4-cyclodiphosphate synthase activity"/>
    <property type="evidence" value="ECO:0007669"/>
    <property type="project" value="UniProtKB-UniRule"/>
</dbReference>
<feature type="binding site" evidence="14">
    <location>
        <position position="267"/>
    </location>
    <ligand>
        <name>a divalent metal cation</name>
        <dbReference type="ChEBI" id="CHEBI:60240"/>
    </ligand>
</feature>
<evidence type="ECO:0000256" key="12">
    <source>
        <dbReference type="ARBA" id="ARBA00023239"/>
    </source>
</evidence>
<dbReference type="NCBIfam" id="TIGR00151">
    <property type="entry name" value="ispF"/>
    <property type="match status" value="1"/>
</dbReference>
<evidence type="ECO:0000313" key="16">
    <source>
        <dbReference type="EMBL" id="TXC64629.1"/>
    </source>
</evidence>
<feature type="binding site" evidence="14">
    <location>
        <begin position="357"/>
        <end position="360"/>
    </location>
    <ligand>
        <name>4-CDP-2-C-methyl-D-erythritol 2-phosphate</name>
        <dbReference type="ChEBI" id="CHEBI:57919"/>
    </ligand>
</feature>
<evidence type="ECO:0000256" key="7">
    <source>
        <dbReference type="ARBA" id="ARBA00009789"/>
    </source>
</evidence>
<comment type="similarity">
    <text evidence="6">Belongs to the IspF family.</text>
</comment>
<feature type="site" description="Transition state stabilizer" evidence="14">
    <location>
        <position position="25"/>
    </location>
</feature>
<dbReference type="SUPFAM" id="SSF53448">
    <property type="entry name" value="Nucleotide-diphospho-sugar transferases"/>
    <property type="match status" value="1"/>
</dbReference>
<feature type="binding site" evidence="14">
    <location>
        <position position="367"/>
    </location>
    <ligand>
        <name>4-CDP-2-C-methyl-D-erythritol 2-phosphate</name>
        <dbReference type="ChEBI" id="CHEBI:57919"/>
    </ligand>
</feature>
<dbReference type="PROSITE" id="PS01295">
    <property type="entry name" value="ISPD"/>
    <property type="match status" value="1"/>
</dbReference>
<dbReference type="HAMAP" id="MF_00108">
    <property type="entry name" value="IspD"/>
    <property type="match status" value="1"/>
</dbReference>
<dbReference type="InterPro" id="IPR020555">
    <property type="entry name" value="MECDP_synthase_CS"/>
</dbReference>
<dbReference type="EMBL" id="VOQQ01000001">
    <property type="protein sequence ID" value="TXC64629.1"/>
    <property type="molecule type" value="Genomic_DNA"/>
</dbReference>
<keyword evidence="17" id="KW-1185">Reference proteome</keyword>
<evidence type="ECO:0000256" key="8">
    <source>
        <dbReference type="ARBA" id="ARBA00022679"/>
    </source>
</evidence>
<dbReference type="InterPro" id="IPR034683">
    <property type="entry name" value="IspD/TarI"/>
</dbReference>
<dbReference type="NCBIfam" id="NF006899">
    <property type="entry name" value="PRK09382.1"/>
    <property type="match status" value="1"/>
</dbReference>
<keyword evidence="11 14" id="KW-0414">Isoprene biosynthesis</keyword>
<dbReference type="UniPathway" id="UPA00056">
    <property type="reaction ID" value="UER00093"/>
</dbReference>
<dbReference type="InterPro" id="IPR026596">
    <property type="entry name" value="IspD/F"/>
</dbReference>
<dbReference type="GO" id="GO:0019288">
    <property type="term" value="P:isopentenyl diphosphate biosynthetic process, methylerythritol 4-phosphate pathway"/>
    <property type="evidence" value="ECO:0007669"/>
    <property type="project" value="UniProtKB-UniRule"/>
</dbReference>
<protein>
    <recommendedName>
        <fullName evidence="14">Bifunctional enzyme IspD/IspF</fullName>
    </recommendedName>
    <domain>
        <recommendedName>
            <fullName evidence="14">2-C-methyl-D-erythritol 4-phosphate cytidylyltransferase</fullName>
            <ecNumber evidence="14">2.7.7.60</ecNumber>
        </recommendedName>
        <alternativeName>
            <fullName evidence="14">4-diphosphocytidyl-2C-methyl-D-erythritol synthase</fullName>
        </alternativeName>
        <alternativeName>
            <fullName evidence="14">MEP cytidylyltransferase</fullName>
            <shortName evidence="14">MCT</shortName>
        </alternativeName>
    </domain>
    <domain>
        <recommendedName>
            <fullName evidence="14">2-C-methyl-D-erythritol 2,4-cyclodiphosphate synthase</fullName>
            <shortName evidence="14">MECDP-synthase</shortName>
            <shortName evidence="14">MECPP-synthase</shortName>
            <shortName evidence="14">MECPS</shortName>
            <ecNumber evidence="14">4.6.1.12</ecNumber>
        </recommendedName>
    </domain>
</protein>
<comment type="pathway">
    <text evidence="5 14">Isoprenoid biosynthesis; isopentenyl diphosphate biosynthesis via DXP pathway; isopentenyl diphosphate from 1-deoxy-D-xylulose 5-phosphate: step 2/6.</text>
</comment>
<evidence type="ECO:0000256" key="3">
    <source>
        <dbReference type="ARBA" id="ARBA00001968"/>
    </source>
</evidence>
<evidence type="ECO:0000256" key="6">
    <source>
        <dbReference type="ARBA" id="ARBA00008480"/>
    </source>
</evidence>
<dbReference type="PANTHER" id="PTHR43181:SF1">
    <property type="entry name" value="2-C-METHYL-D-ERYTHRITOL 2,4-CYCLODIPHOSPHATE SYNTHASE, CHLOROPLASTIC"/>
    <property type="match status" value="1"/>
</dbReference>
<gene>
    <name evidence="14" type="primary">ispDF</name>
    <name evidence="16" type="ORF">FRZ32_13800</name>
</gene>
<feature type="binding site" evidence="14">
    <location>
        <position position="364"/>
    </location>
    <ligand>
        <name>4-CDP-2-C-methyl-D-erythritol 2-phosphate</name>
        <dbReference type="ChEBI" id="CHEBI:57919"/>
    </ligand>
</feature>
<dbReference type="Pfam" id="PF02542">
    <property type="entry name" value="YgbB"/>
    <property type="match status" value="1"/>
</dbReference>
<proteinExistence type="inferred from homology"/>
<dbReference type="InterPro" id="IPR029044">
    <property type="entry name" value="Nucleotide-diphossugar_trans"/>
</dbReference>
<dbReference type="GO" id="GO:0016114">
    <property type="term" value="P:terpenoid biosynthetic process"/>
    <property type="evidence" value="ECO:0007669"/>
    <property type="project" value="InterPro"/>
</dbReference>
<keyword evidence="13 14" id="KW-0511">Multifunctional enzyme</keyword>
<evidence type="ECO:0000256" key="10">
    <source>
        <dbReference type="ARBA" id="ARBA00022723"/>
    </source>
</evidence>
<dbReference type="CDD" id="cd02516">
    <property type="entry name" value="CDP-ME_synthetase"/>
    <property type="match status" value="1"/>
</dbReference>
<dbReference type="AlphaFoldDB" id="A0A5C6TWJ5"/>
<comment type="cofactor">
    <cofactor evidence="3 14">
        <name>a divalent metal cation</name>
        <dbReference type="ChEBI" id="CHEBI:60240"/>
    </cofactor>
</comment>
<dbReference type="SUPFAM" id="SSF69765">
    <property type="entry name" value="IpsF-like"/>
    <property type="match status" value="1"/>
</dbReference>
<feature type="site" description="Positions MEP for the nucleophilic attack" evidence="14">
    <location>
        <position position="206"/>
    </location>
</feature>
<dbReference type="CDD" id="cd00554">
    <property type="entry name" value="MECDP_synthase"/>
    <property type="match status" value="1"/>
</dbReference>
<feature type="site" description="Transition state stabilizer" evidence="14">
    <location>
        <position position="18"/>
    </location>
</feature>
<evidence type="ECO:0000256" key="13">
    <source>
        <dbReference type="ARBA" id="ARBA00023268"/>
    </source>
</evidence>
<comment type="similarity">
    <text evidence="14">In the N-terminal section; belongs to the IspD/TarI cytidylyltransferase family. IspD subfamily.</text>
</comment>
<dbReference type="InterPro" id="IPR018294">
    <property type="entry name" value="ISPD_synthase_CS"/>
</dbReference>
<feature type="domain" description="2-C-methyl-D-erythritol 2,4-cyclodiphosphate synthase" evidence="15">
    <location>
        <begin position="227"/>
        <end position="379"/>
    </location>
</feature>
<dbReference type="RefSeq" id="WP_147044052.1">
    <property type="nucleotide sequence ID" value="NZ_BAABIR010000001.1"/>
</dbReference>
<dbReference type="EC" id="4.6.1.12" evidence="14"/>
<organism evidence="16 17">
    <name type="scientific">Allosphingosinicella ginsenosidimutans</name>
    <dbReference type="NCBI Taxonomy" id="1176539"/>
    <lineage>
        <taxon>Bacteria</taxon>
        <taxon>Pseudomonadati</taxon>
        <taxon>Pseudomonadota</taxon>
        <taxon>Alphaproteobacteria</taxon>
        <taxon>Sphingomonadales</taxon>
        <taxon>Sphingomonadaceae</taxon>
        <taxon>Allosphingosinicella</taxon>
    </lineage>
</organism>
<evidence type="ECO:0000256" key="11">
    <source>
        <dbReference type="ARBA" id="ARBA00023229"/>
    </source>
</evidence>
<comment type="caution">
    <text evidence="16">The sequence shown here is derived from an EMBL/GenBank/DDBJ whole genome shotgun (WGS) entry which is preliminary data.</text>
</comment>
<keyword evidence="9 14" id="KW-0548">Nucleotidyltransferase</keyword>
<dbReference type="OrthoDB" id="9804336at2"/>
<feature type="binding site" evidence="14">
    <location>
        <begin position="281"/>
        <end position="283"/>
    </location>
    <ligand>
        <name>4-CDP-2-C-methyl-D-erythritol 2-phosphate</name>
        <dbReference type="ChEBI" id="CHEBI:57919"/>
    </ligand>
</feature>
<evidence type="ECO:0000256" key="1">
    <source>
        <dbReference type="ARBA" id="ARBA00000200"/>
    </source>
</evidence>
<dbReference type="Gene3D" id="3.90.550.10">
    <property type="entry name" value="Spore Coat Polysaccharide Biosynthesis Protein SpsA, Chain A"/>
    <property type="match status" value="1"/>
</dbReference>
<feature type="binding site" evidence="14">
    <location>
        <begin position="259"/>
        <end position="260"/>
    </location>
    <ligand>
        <name>4-CDP-2-C-methyl-D-erythritol 2-phosphate</name>
        <dbReference type="ChEBI" id="CHEBI:57919"/>
    </ligand>
</feature>
<evidence type="ECO:0000256" key="4">
    <source>
        <dbReference type="ARBA" id="ARBA00004709"/>
    </source>
</evidence>
<feature type="binding site" evidence="14">
    <location>
        <begin position="233"/>
        <end position="235"/>
    </location>
    <ligand>
        <name>4-CDP-2-C-methyl-D-erythritol 2-phosphate</name>
        <dbReference type="ChEBI" id="CHEBI:57919"/>
    </ligand>
</feature>
<sequence>MTRGSTVALVVAAGNGSRAGGDMPKQYRPLLGRPLLGHALDHLDHPAIDAVQVVIAEGQEEAYAAAVGERPLPDPVIGGATRQQSVRNGLAALAGQNVARVLIHDAARPFLPPAVVDRLLGALDANDGAVPVLDVVDTLARGDGILGDTVARDGLVRVQTPQAFRFEAIRAAHDAWDGPEATDDAQVARAAGLTVATVEGDPTLDKITYDADFARAEDRLAACLTPRTGMGFDVHAFGPGSSVWLGGVEIPHDRGLVGHSDADVALHALTDAILGALAAGDIGDHFPPSDPRWRGAPSALFLEHARNLVADACGRIAHVDVTIICESPRIGAYRQAMREKIASLLRLPPAAVSVKATTTERLGFTGRGEGIAAQAVATVRLPEIL</sequence>
<dbReference type="Pfam" id="PF01128">
    <property type="entry name" value="IspD"/>
    <property type="match status" value="1"/>
</dbReference>
<evidence type="ECO:0000256" key="5">
    <source>
        <dbReference type="ARBA" id="ARBA00004787"/>
    </source>
</evidence>
<dbReference type="HAMAP" id="MF_01520">
    <property type="entry name" value="IspDF"/>
    <property type="match status" value="1"/>
</dbReference>
<comment type="similarity">
    <text evidence="7">Belongs to the IspD/TarI cytidylyltransferase family. IspD subfamily.</text>
</comment>
<feature type="site" description="Transition state stabilizer" evidence="14">
    <location>
        <position position="358"/>
    </location>
</feature>
<dbReference type="Gene3D" id="3.30.1330.50">
    <property type="entry name" value="2-C-methyl-D-erythritol 2,4-cyclodiphosphate synthase"/>
    <property type="match status" value="1"/>
</dbReference>
<keyword evidence="12 14" id="KW-0456">Lyase</keyword>
<comment type="similarity">
    <text evidence="14">In the C-terminal section; belongs to the IspF family.</text>
</comment>
<feature type="region of interest" description="2-C-methyl-D-erythritol 2,4-cyclodiphosphate synthase" evidence="14">
    <location>
        <begin position="227"/>
        <end position="385"/>
    </location>
</feature>
<dbReference type="InterPro" id="IPR003526">
    <property type="entry name" value="MECDP_synthase"/>
</dbReference>
<accession>A0A5C6TWJ5</accession>
<evidence type="ECO:0000256" key="2">
    <source>
        <dbReference type="ARBA" id="ARBA00001282"/>
    </source>
</evidence>
<name>A0A5C6TWJ5_9SPHN</name>
<feature type="site" description="Transition state stabilizer" evidence="14">
    <location>
        <position position="259"/>
    </location>
</feature>
<comment type="function">
    <text evidence="14">Bifunctional enzyme that catalyzes the formation of 4-diphosphocytidyl-2-C-methyl-D-erythritol from CTP and 2-C-methyl-D-erythritol 4-phosphate (MEP) (IspD), and catalyzes the conversion of 4-diphosphocytidyl-2-C-methyl-D-erythritol 2-phosphate (CDP-ME2P) to 2-C-methyl-D-erythritol 2,4-cyclodiphosphate (ME-CPP) with a corresponding release of cytidine 5-monophosphate (CMP) (IspF).</text>
</comment>